<evidence type="ECO:0000256" key="1">
    <source>
        <dbReference type="SAM" id="MobiDB-lite"/>
    </source>
</evidence>
<evidence type="ECO:0000313" key="2">
    <source>
        <dbReference type="EMBL" id="GIZ38763.1"/>
    </source>
</evidence>
<evidence type="ECO:0000313" key="3">
    <source>
        <dbReference type="Proteomes" id="UP000825890"/>
    </source>
</evidence>
<dbReference type="AlphaFoldDB" id="A0A9P3F9D2"/>
<dbReference type="GeneID" id="68287742"/>
<dbReference type="RefSeq" id="XP_044653250.1">
    <property type="nucleotide sequence ID" value="XM_044797315.1"/>
</dbReference>
<reference evidence="2 3" key="1">
    <citation type="submission" date="2021-01" db="EMBL/GenBank/DDBJ databases">
        <title>Cercospora kikuchii MAFF 305040 whole genome shotgun sequence.</title>
        <authorList>
            <person name="Kashiwa T."/>
            <person name="Suzuki T."/>
        </authorList>
    </citation>
    <scope>NUCLEOTIDE SEQUENCE [LARGE SCALE GENOMIC DNA]</scope>
    <source>
        <strain evidence="2 3">MAFF 305040</strain>
    </source>
</reference>
<protein>
    <submittedName>
        <fullName evidence="2">Uncharacterized protein</fullName>
    </submittedName>
</protein>
<comment type="caution">
    <text evidence="2">The sequence shown here is derived from an EMBL/GenBank/DDBJ whole genome shotgun (WGS) entry which is preliminary data.</text>
</comment>
<keyword evidence="3" id="KW-1185">Reference proteome</keyword>
<proteinExistence type="predicted"/>
<organism evidence="2 3">
    <name type="scientific">Cercospora kikuchii</name>
    <dbReference type="NCBI Taxonomy" id="84275"/>
    <lineage>
        <taxon>Eukaryota</taxon>
        <taxon>Fungi</taxon>
        <taxon>Dikarya</taxon>
        <taxon>Ascomycota</taxon>
        <taxon>Pezizomycotina</taxon>
        <taxon>Dothideomycetes</taxon>
        <taxon>Dothideomycetidae</taxon>
        <taxon>Mycosphaerellales</taxon>
        <taxon>Mycosphaerellaceae</taxon>
        <taxon>Cercospora</taxon>
    </lineage>
</organism>
<feature type="compositionally biased region" description="Acidic residues" evidence="1">
    <location>
        <begin position="76"/>
        <end position="86"/>
    </location>
</feature>
<dbReference type="EMBL" id="BOLY01000001">
    <property type="protein sequence ID" value="GIZ38763.1"/>
    <property type="molecule type" value="Genomic_DNA"/>
</dbReference>
<dbReference type="OrthoDB" id="10298300at2759"/>
<gene>
    <name evidence="2" type="ORF">CKM354_000216700</name>
</gene>
<dbReference type="Proteomes" id="UP000825890">
    <property type="component" value="Unassembled WGS sequence"/>
</dbReference>
<accession>A0A9P3F9D2</accession>
<name>A0A9P3F9D2_9PEZI</name>
<feature type="region of interest" description="Disordered" evidence="1">
    <location>
        <begin position="75"/>
        <end position="97"/>
    </location>
</feature>
<sequence length="173" mass="19160">MNKKVAAYEKDVRAYDRQVKEAITTHYKELRGSAQKQSANLVANEEYPILDTRDCNVPTPPSSDVSDVEFSSVAEITDDTDDESCDSSESSISSDEEEEVVFVDGVSQFPDGFKVFAGHPTYEQVVEELGLVKDGKTPILAIPDNVPLVQMHNPKRASSAYKGSRKAFIRLVR</sequence>